<protein>
    <submittedName>
        <fullName evidence="1">Uncharacterized protein</fullName>
    </submittedName>
</protein>
<dbReference type="EMBL" id="JAWRVE010000099">
    <property type="protein sequence ID" value="KAL1859458.1"/>
    <property type="molecule type" value="Genomic_DNA"/>
</dbReference>
<dbReference type="PANTHER" id="PTHR28630:SF3">
    <property type="entry name" value="PEROXIREDOXIN-LIKE 2C"/>
    <property type="match status" value="1"/>
</dbReference>
<gene>
    <name evidence="1" type="ORF">Daus18300_009603</name>
</gene>
<dbReference type="PANTHER" id="PTHR28630">
    <property type="match status" value="1"/>
</dbReference>
<dbReference type="CDD" id="cd02970">
    <property type="entry name" value="PRX_like2"/>
    <property type="match status" value="1"/>
</dbReference>
<keyword evidence="2" id="KW-1185">Reference proteome</keyword>
<accession>A0ABR3WE24</accession>
<dbReference type="InterPro" id="IPR032801">
    <property type="entry name" value="PXL2A/B/C"/>
</dbReference>
<evidence type="ECO:0000313" key="2">
    <source>
        <dbReference type="Proteomes" id="UP001583177"/>
    </source>
</evidence>
<dbReference type="Pfam" id="PF13911">
    <property type="entry name" value="AhpC-TSA_2"/>
    <property type="match status" value="1"/>
</dbReference>
<proteinExistence type="predicted"/>
<organism evidence="1 2">
    <name type="scientific">Diaporthe australafricana</name>
    <dbReference type="NCBI Taxonomy" id="127596"/>
    <lineage>
        <taxon>Eukaryota</taxon>
        <taxon>Fungi</taxon>
        <taxon>Dikarya</taxon>
        <taxon>Ascomycota</taxon>
        <taxon>Pezizomycotina</taxon>
        <taxon>Sordariomycetes</taxon>
        <taxon>Sordariomycetidae</taxon>
        <taxon>Diaporthales</taxon>
        <taxon>Diaporthaceae</taxon>
        <taxon>Diaporthe</taxon>
    </lineage>
</organism>
<dbReference type="SUPFAM" id="SSF52833">
    <property type="entry name" value="Thioredoxin-like"/>
    <property type="match status" value="1"/>
</dbReference>
<evidence type="ECO:0000313" key="1">
    <source>
        <dbReference type="EMBL" id="KAL1859458.1"/>
    </source>
</evidence>
<dbReference type="InterPro" id="IPR036249">
    <property type="entry name" value="Thioredoxin-like_sf"/>
</dbReference>
<sequence>MSATDEKKEAHRELPDAKALGEAGEILIKDKDGKELALKSLYTDKPKDERQLIVFIRHFHCGSCKQYVEALVQDLPPEKLSKANVALSIIGCGESVCIGGYAEELGCAFPIYADPSVRSYKALGMVSTLRPGATTPSYLKRSTLDNVFGSLWRGITSGYALSGGPKAQNGGEWLFRGGELRWCHRMRNPTDHIETEDLKKLLELE</sequence>
<dbReference type="Proteomes" id="UP001583177">
    <property type="component" value="Unassembled WGS sequence"/>
</dbReference>
<dbReference type="Gene3D" id="3.40.30.10">
    <property type="entry name" value="Glutaredoxin"/>
    <property type="match status" value="1"/>
</dbReference>
<name>A0ABR3WE24_9PEZI</name>
<comment type="caution">
    <text evidence="1">The sequence shown here is derived from an EMBL/GenBank/DDBJ whole genome shotgun (WGS) entry which is preliminary data.</text>
</comment>
<reference evidence="1 2" key="1">
    <citation type="journal article" date="2024" name="IMA Fungus">
        <title>IMA Genome - F19 : A genome assembly and annotation guide to empower mycologists, including annotated draft genome sequences of Ceratocystis pirilliformis, Diaporthe australafricana, Fusarium ophioides, Paecilomyces lecythidis, and Sporothrix stenoceras.</title>
        <authorList>
            <person name="Aylward J."/>
            <person name="Wilson A.M."/>
            <person name="Visagie C.M."/>
            <person name="Spraker J."/>
            <person name="Barnes I."/>
            <person name="Buitendag C."/>
            <person name="Ceriani C."/>
            <person name="Del Mar Angel L."/>
            <person name="du Plessis D."/>
            <person name="Fuchs T."/>
            <person name="Gasser K."/>
            <person name="Kramer D."/>
            <person name="Li W."/>
            <person name="Munsamy K."/>
            <person name="Piso A."/>
            <person name="Price J.L."/>
            <person name="Sonnekus B."/>
            <person name="Thomas C."/>
            <person name="van der Nest A."/>
            <person name="van Dijk A."/>
            <person name="van Heerden A."/>
            <person name="van Vuuren N."/>
            <person name="Yilmaz N."/>
            <person name="Duong T.A."/>
            <person name="van der Merwe N.A."/>
            <person name="Wingfield M.J."/>
            <person name="Wingfield B.D."/>
        </authorList>
    </citation>
    <scope>NUCLEOTIDE SEQUENCE [LARGE SCALE GENOMIC DNA]</scope>
    <source>
        <strain evidence="1 2">CMW 18300</strain>
    </source>
</reference>